<dbReference type="InterPro" id="IPR032675">
    <property type="entry name" value="LRR_dom_sf"/>
</dbReference>
<evidence type="ECO:0000313" key="1">
    <source>
        <dbReference type="EMBL" id="KAL0069860.1"/>
    </source>
</evidence>
<dbReference type="Proteomes" id="UP001437256">
    <property type="component" value="Unassembled WGS sequence"/>
</dbReference>
<organism evidence="1 2">
    <name type="scientific">Marasmius tenuissimus</name>
    <dbReference type="NCBI Taxonomy" id="585030"/>
    <lineage>
        <taxon>Eukaryota</taxon>
        <taxon>Fungi</taxon>
        <taxon>Dikarya</taxon>
        <taxon>Basidiomycota</taxon>
        <taxon>Agaricomycotina</taxon>
        <taxon>Agaricomycetes</taxon>
        <taxon>Agaricomycetidae</taxon>
        <taxon>Agaricales</taxon>
        <taxon>Marasmiineae</taxon>
        <taxon>Marasmiaceae</taxon>
        <taxon>Marasmius</taxon>
    </lineage>
</organism>
<reference evidence="1 2" key="1">
    <citation type="submission" date="2024-05" db="EMBL/GenBank/DDBJ databases">
        <title>A draft genome resource for the thread blight pathogen Marasmius tenuissimus strain MS-2.</title>
        <authorList>
            <person name="Yulfo-Soto G.E."/>
            <person name="Baruah I.K."/>
            <person name="Amoako-Attah I."/>
            <person name="Bukari Y."/>
            <person name="Meinhardt L.W."/>
            <person name="Bailey B.A."/>
            <person name="Cohen S.P."/>
        </authorList>
    </citation>
    <scope>NUCLEOTIDE SEQUENCE [LARGE SCALE GENOMIC DNA]</scope>
    <source>
        <strain evidence="1 2">MS-2</strain>
    </source>
</reference>
<sequence>MSTQTLPYDLLQYIIEYTDGHLPTLAACCLVNGDFRELAASALYFCLDLQFGEHLGPGRGIRRIQSVKKIPKARVEHALRSACLPYNRNRVRAVLLRGTYDEFPLGEEEFLYIFKQFRRLEILSFNVQHPRWNNSMDSDLFDETTLVYAMTLINSQLSLREVTLNDVANKNNKMLLSQDSLRKLALIDADDDVFDKFTMRLLGGLRELQIRVSAYNWRQQRQSGLNNVLHAITTRCHSLRSLTIGLIYMKTDEDREDPNETLFGSVVQIPHLEELCLEYMILYGYRANSLVGTNLQTDFPVPTTLKSLTVRFKTTREYHLDIPVVCRWMKHVVSSSPIERVSFDPFYQPRTKNPVQKGSWDILTDHLADKHASTLKSFDLRAAFVRKTAMKAIFRKCHQLEEFSVATSVGSLTSLSQFSANLPKLYKARFELRTAKGIRHQPRFNTQRVILIMQCARIRRLVVNDDEWEGAWVLENDDLKYHVRAVTSHE</sequence>
<name>A0ABR3A8K7_9AGAR</name>
<protein>
    <recommendedName>
        <fullName evidence="3">F-box domain-containing protein</fullName>
    </recommendedName>
</protein>
<proteinExistence type="predicted"/>
<gene>
    <name evidence="1" type="ORF">AAF712_003130</name>
</gene>
<dbReference type="Gene3D" id="3.80.10.10">
    <property type="entry name" value="Ribonuclease Inhibitor"/>
    <property type="match status" value="1"/>
</dbReference>
<dbReference type="EMBL" id="JBBXMP010000010">
    <property type="protein sequence ID" value="KAL0069860.1"/>
    <property type="molecule type" value="Genomic_DNA"/>
</dbReference>
<evidence type="ECO:0008006" key="3">
    <source>
        <dbReference type="Google" id="ProtNLM"/>
    </source>
</evidence>
<keyword evidence="2" id="KW-1185">Reference proteome</keyword>
<accession>A0ABR3A8K7</accession>
<evidence type="ECO:0000313" key="2">
    <source>
        <dbReference type="Proteomes" id="UP001437256"/>
    </source>
</evidence>
<comment type="caution">
    <text evidence="1">The sequence shown here is derived from an EMBL/GenBank/DDBJ whole genome shotgun (WGS) entry which is preliminary data.</text>
</comment>